<evidence type="ECO:0000313" key="3">
    <source>
        <dbReference type="Proteomes" id="UP000652219"/>
    </source>
</evidence>
<keyword evidence="3" id="KW-1185">Reference proteome</keyword>
<accession>A0A8H6J833</accession>
<dbReference type="Proteomes" id="UP000652219">
    <property type="component" value="Unassembled WGS sequence"/>
</dbReference>
<feature type="region of interest" description="Disordered" evidence="1">
    <location>
        <begin position="1"/>
        <end position="84"/>
    </location>
</feature>
<dbReference type="EMBL" id="WIGN01000121">
    <property type="protein sequence ID" value="KAF6808255.1"/>
    <property type="molecule type" value="Genomic_DNA"/>
</dbReference>
<proteinExistence type="predicted"/>
<organism evidence="2 3">
    <name type="scientific">Colletotrichum sojae</name>
    <dbReference type="NCBI Taxonomy" id="2175907"/>
    <lineage>
        <taxon>Eukaryota</taxon>
        <taxon>Fungi</taxon>
        <taxon>Dikarya</taxon>
        <taxon>Ascomycota</taxon>
        <taxon>Pezizomycotina</taxon>
        <taxon>Sordariomycetes</taxon>
        <taxon>Hypocreomycetidae</taxon>
        <taxon>Glomerellales</taxon>
        <taxon>Glomerellaceae</taxon>
        <taxon>Colletotrichum</taxon>
        <taxon>Colletotrichum orchidearum species complex</taxon>
    </lineage>
</organism>
<evidence type="ECO:0000313" key="2">
    <source>
        <dbReference type="EMBL" id="KAF6808255.1"/>
    </source>
</evidence>
<comment type="caution">
    <text evidence="2">The sequence shown here is derived from an EMBL/GenBank/DDBJ whole genome shotgun (WGS) entry which is preliminary data.</text>
</comment>
<reference evidence="2 3" key="1">
    <citation type="journal article" date="2020" name="Phytopathology">
        <title>Genome Sequence Resources of Colletotrichum truncatum, C. plurivorum, C. musicola, and C. sojae: Four Species Pathogenic to Soybean (Glycine max).</title>
        <authorList>
            <person name="Rogerio F."/>
            <person name="Boufleur T.R."/>
            <person name="Ciampi-Guillardi M."/>
            <person name="Sukno S.A."/>
            <person name="Thon M.R."/>
            <person name="Massola Junior N.S."/>
            <person name="Baroncelli R."/>
        </authorList>
    </citation>
    <scope>NUCLEOTIDE SEQUENCE [LARGE SCALE GENOMIC DNA]</scope>
    <source>
        <strain evidence="2 3">LFN0009</strain>
    </source>
</reference>
<name>A0A8H6J833_9PEZI</name>
<sequence length="84" mass="9078">MGGKGAGTGDAADVHSDVDPYRRVPNPSDMKTEQSQLYLQRRRTGQRLDAEDGTDNEESSVIGRTRAPAPGLSEGICRATHRLP</sequence>
<feature type="compositionally biased region" description="Basic and acidic residues" evidence="1">
    <location>
        <begin position="12"/>
        <end position="22"/>
    </location>
</feature>
<evidence type="ECO:0000256" key="1">
    <source>
        <dbReference type="SAM" id="MobiDB-lite"/>
    </source>
</evidence>
<gene>
    <name evidence="2" type="ORF">CSOJ01_07668</name>
</gene>
<protein>
    <submittedName>
        <fullName evidence="2">Uncharacterized protein</fullName>
    </submittedName>
</protein>
<dbReference type="AlphaFoldDB" id="A0A8H6J833"/>